<gene>
    <name evidence="2" type="ORF">ANACAC_01154</name>
</gene>
<dbReference type="STRING" id="411490.ANACAC_01154"/>
<proteinExistence type="predicted"/>
<evidence type="ECO:0000313" key="2">
    <source>
        <dbReference type="EMBL" id="EDR97533.1"/>
    </source>
</evidence>
<reference evidence="2" key="2">
    <citation type="submission" date="2013-11" db="EMBL/GenBank/DDBJ databases">
        <title>Draft genome sequence of Anaerostipes caccae (DSM 14662).</title>
        <authorList>
            <person name="Sudarsanam P."/>
            <person name="Ley R."/>
            <person name="Guruge J."/>
            <person name="Turnbaugh P.J."/>
            <person name="Mahowald M."/>
            <person name="Liep D."/>
            <person name="Gordon J."/>
        </authorList>
    </citation>
    <scope>NUCLEOTIDE SEQUENCE</scope>
    <source>
        <strain evidence="2">DSM 14662</strain>
    </source>
</reference>
<dbReference type="HOGENOM" id="CLU_3303723_0_0_9"/>
<dbReference type="AlphaFoldDB" id="B0MC63"/>
<evidence type="ECO:0000313" key="3">
    <source>
        <dbReference type="Proteomes" id="UP000004935"/>
    </source>
</evidence>
<keyword evidence="3" id="KW-1185">Reference proteome</keyword>
<sequence>MSSAGNHETACGARPSERHELRCALWVYFGFTFHIVLIV</sequence>
<dbReference type="EMBL" id="ABAX03000012">
    <property type="protein sequence ID" value="EDR97533.1"/>
    <property type="molecule type" value="Genomic_DNA"/>
</dbReference>
<accession>B0MC63</accession>
<name>B0MC63_ANACD</name>
<keyword evidence="1" id="KW-0472">Membrane</keyword>
<organism evidence="2 3">
    <name type="scientific">Anaerostipes caccae (strain DSM 14662 / CCUG 47493 / JCM 13470 / NCIMB 13811 / L1-92)</name>
    <dbReference type="NCBI Taxonomy" id="411490"/>
    <lineage>
        <taxon>Bacteria</taxon>
        <taxon>Bacillati</taxon>
        <taxon>Bacillota</taxon>
        <taxon>Clostridia</taxon>
        <taxon>Lachnospirales</taxon>
        <taxon>Lachnospiraceae</taxon>
        <taxon>Anaerostipes</taxon>
    </lineage>
</organism>
<comment type="caution">
    <text evidence="2">The sequence shown here is derived from an EMBL/GenBank/DDBJ whole genome shotgun (WGS) entry which is preliminary data.</text>
</comment>
<protein>
    <submittedName>
        <fullName evidence="2">Uncharacterized protein</fullName>
    </submittedName>
</protein>
<dbReference type="Proteomes" id="UP000004935">
    <property type="component" value="Unassembled WGS sequence"/>
</dbReference>
<feature type="transmembrane region" description="Helical" evidence="1">
    <location>
        <begin position="21"/>
        <end position="38"/>
    </location>
</feature>
<reference evidence="2" key="1">
    <citation type="submission" date="2007-11" db="EMBL/GenBank/DDBJ databases">
        <authorList>
            <person name="Fulton L."/>
            <person name="Clifton S."/>
            <person name="Fulton B."/>
            <person name="Xu J."/>
            <person name="Minx P."/>
            <person name="Pepin K.H."/>
            <person name="Johnson M."/>
            <person name="Thiruvilangam P."/>
            <person name="Bhonagiri V."/>
            <person name="Nash W.E."/>
            <person name="Mardis E.R."/>
            <person name="Wilson R.K."/>
        </authorList>
    </citation>
    <scope>NUCLEOTIDE SEQUENCE [LARGE SCALE GENOMIC DNA]</scope>
    <source>
        <strain evidence="2">DSM 14662</strain>
    </source>
</reference>
<evidence type="ECO:0000256" key="1">
    <source>
        <dbReference type="SAM" id="Phobius"/>
    </source>
</evidence>
<keyword evidence="1" id="KW-1133">Transmembrane helix</keyword>
<keyword evidence="1" id="KW-0812">Transmembrane</keyword>